<evidence type="ECO:0000256" key="3">
    <source>
        <dbReference type="ARBA" id="ARBA00022989"/>
    </source>
</evidence>
<keyword evidence="3 5" id="KW-1133">Transmembrane helix</keyword>
<dbReference type="EMBL" id="UOEF01000146">
    <property type="protein sequence ID" value="VAV92676.1"/>
    <property type="molecule type" value="Genomic_DNA"/>
</dbReference>
<evidence type="ECO:0000256" key="5">
    <source>
        <dbReference type="SAM" id="Phobius"/>
    </source>
</evidence>
<organism evidence="7">
    <name type="scientific">hydrothermal vent metagenome</name>
    <dbReference type="NCBI Taxonomy" id="652676"/>
    <lineage>
        <taxon>unclassified sequences</taxon>
        <taxon>metagenomes</taxon>
        <taxon>ecological metagenomes</taxon>
    </lineage>
</organism>
<gene>
    <name evidence="7" type="ORF">MNBD_ALPHA04-398</name>
</gene>
<dbReference type="InterPro" id="IPR007667">
    <property type="entry name" value="Hypoxia_induced_domain"/>
</dbReference>
<proteinExistence type="predicted"/>
<accession>A0A3B0RW03</accession>
<evidence type="ECO:0000256" key="4">
    <source>
        <dbReference type="ARBA" id="ARBA00023136"/>
    </source>
</evidence>
<feature type="domain" description="HIG1" evidence="6">
    <location>
        <begin position="1"/>
        <end position="76"/>
    </location>
</feature>
<sequence>MSILLILLILIAAGAVVFALVRGLIAFANMDPDDVDSNGVTASHKRQNEMMFARIKYQAIAVVLVIILLAVSGGNS</sequence>
<evidence type="ECO:0000256" key="1">
    <source>
        <dbReference type="ARBA" id="ARBA00004173"/>
    </source>
</evidence>
<dbReference type="AlphaFoldDB" id="A0A3B0RW03"/>
<evidence type="ECO:0000313" key="7">
    <source>
        <dbReference type="EMBL" id="VAV92676.1"/>
    </source>
</evidence>
<protein>
    <recommendedName>
        <fullName evidence="6">HIG1 domain-containing protein</fullName>
    </recommendedName>
</protein>
<keyword evidence="4 5" id="KW-0472">Membrane</keyword>
<name>A0A3B0RW03_9ZZZZ</name>
<evidence type="ECO:0000256" key="2">
    <source>
        <dbReference type="ARBA" id="ARBA00022692"/>
    </source>
</evidence>
<keyword evidence="2 5" id="KW-0812">Transmembrane</keyword>
<feature type="transmembrane region" description="Helical" evidence="5">
    <location>
        <begin position="55"/>
        <end position="74"/>
    </location>
</feature>
<comment type="subcellular location">
    <subcellularLocation>
        <location evidence="1">Mitochondrion</location>
    </subcellularLocation>
</comment>
<dbReference type="GO" id="GO:0005739">
    <property type="term" value="C:mitochondrion"/>
    <property type="evidence" value="ECO:0007669"/>
    <property type="project" value="UniProtKB-SubCell"/>
</dbReference>
<evidence type="ECO:0000259" key="6">
    <source>
        <dbReference type="PROSITE" id="PS51503"/>
    </source>
</evidence>
<reference evidence="7" key="1">
    <citation type="submission" date="2018-06" db="EMBL/GenBank/DDBJ databases">
        <authorList>
            <person name="Zhirakovskaya E."/>
        </authorList>
    </citation>
    <scope>NUCLEOTIDE SEQUENCE</scope>
</reference>
<dbReference type="Pfam" id="PF04588">
    <property type="entry name" value="HIG_1_N"/>
    <property type="match status" value="1"/>
</dbReference>
<dbReference type="PROSITE" id="PS51503">
    <property type="entry name" value="HIG1"/>
    <property type="match status" value="1"/>
</dbReference>